<dbReference type="Pfam" id="PF13567">
    <property type="entry name" value="DUF4131"/>
    <property type="match status" value="1"/>
</dbReference>
<keyword evidence="3 6" id="KW-0812">Transmembrane</keyword>
<dbReference type="Pfam" id="PF03772">
    <property type="entry name" value="Competence"/>
    <property type="match status" value="1"/>
</dbReference>
<evidence type="ECO:0000256" key="2">
    <source>
        <dbReference type="ARBA" id="ARBA00022475"/>
    </source>
</evidence>
<organism evidence="8 9">
    <name type="scientific">Colwellia chukchiensis</name>
    <dbReference type="NCBI Taxonomy" id="641665"/>
    <lineage>
        <taxon>Bacteria</taxon>
        <taxon>Pseudomonadati</taxon>
        <taxon>Pseudomonadota</taxon>
        <taxon>Gammaproteobacteria</taxon>
        <taxon>Alteromonadales</taxon>
        <taxon>Colwelliaceae</taxon>
        <taxon>Colwellia</taxon>
    </lineage>
</organism>
<dbReference type="RefSeq" id="WP_085283157.1">
    <property type="nucleotide sequence ID" value="NZ_NBOC01000001.1"/>
</dbReference>
<evidence type="ECO:0000313" key="9">
    <source>
        <dbReference type="Proteomes" id="UP000199297"/>
    </source>
</evidence>
<feature type="domain" description="Metallo-beta-lactamase" evidence="7">
    <location>
        <begin position="574"/>
        <end position="759"/>
    </location>
</feature>
<dbReference type="InterPro" id="IPR036866">
    <property type="entry name" value="RibonucZ/Hydroxyglut_hydro"/>
</dbReference>
<protein>
    <submittedName>
        <fullName evidence="8">Competence protein ComEC</fullName>
    </submittedName>
</protein>
<feature type="transmembrane region" description="Helical" evidence="6">
    <location>
        <begin position="480"/>
        <end position="500"/>
    </location>
</feature>
<reference evidence="9" key="1">
    <citation type="submission" date="2016-10" db="EMBL/GenBank/DDBJ databases">
        <authorList>
            <person name="Varghese N."/>
            <person name="Submissions S."/>
        </authorList>
    </citation>
    <scope>NUCLEOTIDE SEQUENCE [LARGE SCALE GENOMIC DNA]</scope>
    <source>
        <strain evidence="9">CGMCC 1.9127</strain>
    </source>
</reference>
<dbReference type="InterPro" id="IPR025405">
    <property type="entry name" value="DUF4131"/>
</dbReference>
<evidence type="ECO:0000256" key="3">
    <source>
        <dbReference type="ARBA" id="ARBA00022692"/>
    </source>
</evidence>
<dbReference type="PANTHER" id="PTHR30619:SF1">
    <property type="entry name" value="RECOMBINATION PROTEIN 2"/>
    <property type="match status" value="1"/>
</dbReference>
<evidence type="ECO:0000256" key="4">
    <source>
        <dbReference type="ARBA" id="ARBA00022989"/>
    </source>
</evidence>
<feature type="transmembrane region" description="Helical" evidence="6">
    <location>
        <begin position="336"/>
        <end position="354"/>
    </location>
</feature>
<dbReference type="CDD" id="cd07731">
    <property type="entry name" value="ComA-like_MBL-fold"/>
    <property type="match status" value="1"/>
</dbReference>
<evidence type="ECO:0000256" key="6">
    <source>
        <dbReference type="SAM" id="Phobius"/>
    </source>
</evidence>
<sequence>MEWWLLTFFISAILALFMPIVPEFSVLLTLLLCALLLLWVRKYRILAIAIFAFSWVLLAGQQYLTRISTNNINIALLHKQAYLVQGQVENIVQTKAGTSRFNFKISHWQGQKLAKTFIVRLTWQQPTQHLLQGQRWQLLVKLKPAHGLANTGGFNYQTWLLQQQIVATGYVKNDAKAKSVSAKVMHNKQLKGQVSWRQLLYQQLSLLLTDEPLSGLILALGFGERGELSRHHWQVLSATATQHLIAISGLHIGIVAMATLIVMRAVVCYLPWYRLLSKPWQIKLTSRNITFLPVLISGVMAWYYAYLAGFAIPTLRALIMLLLFWLCKAMAIKMTLMRWLLSAIVAILLCWPLSLLSASFWLSIIALTIIFITITRYKAFLTGTGTDTITAPSSIAATTKLQSVVKVKYLPIKMRAVNWLKGLLLIQLVLTLAMLPIAALLNYQLPLAAFFANIVAVPVMSITVIPCTLLAVIALPLSKIVAMFFLDLALFFLAKVWQYLSVIASVQWLQLPVSFQQIQLLLLVLVLCLGAIFFRVGYAKRLLLSSMLLLALGRSHLLTKQSSDWQLTVLDAGHGLAIVIEKDEGVFLYDTGASYASGFSIADAALIPYLKHRGFNKIDGVIISHNDNDHAGGLAQLRKQLSIAKVIANDFALLPDSVCLAGQGFDWQGLRFEMLSPSVIKGDKNDDSCVLTISDGLHKVLLPGDISIKQERQLLAMPGMREKLRSDLLIAPHHGSKSSSSARFLSAVAPQYAVFSTGYLNRWQMPSKEIINRYQALTTTMFNTAEQGMISFTFRLASPSQVSGFEQDIETKSYRADRRQYWYVNSY</sequence>
<name>A0A1H7G048_9GAMM</name>
<dbReference type="NCBIfam" id="TIGR00361">
    <property type="entry name" value="ComEC_Rec2"/>
    <property type="match status" value="1"/>
</dbReference>
<dbReference type="InterPro" id="IPR035681">
    <property type="entry name" value="ComA-like_MBL"/>
</dbReference>
<feature type="transmembrane region" description="Helical" evidence="6">
    <location>
        <begin position="520"/>
        <end position="538"/>
    </location>
</feature>
<keyword evidence="2" id="KW-1003">Cell membrane</keyword>
<evidence type="ECO:0000259" key="7">
    <source>
        <dbReference type="SMART" id="SM00849"/>
    </source>
</evidence>
<comment type="subcellular location">
    <subcellularLocation>
        <location evidence="1">Cell membrane</location>
        <topology evidence="1">Multi-pass membrane protein</topology>
    </subcellularLocation>
</comment>
<dbReference type="OrthoDB" id="9761531at2"/>
<evidence type="ECO:0000313" key="8">
    <source>
        <dbReference type="EMBL" id="SEK31559.1"/>
    </source>
</evidence>
<dbReference type="STRING" id="641665.GCA_002104455_00653"/>
<dbReference type="InterPro" id="IPR004477">
    <property type="entry name" value="ComEC_N"/>
</dbReference>
<dbReference type="GO" id="GO:0005886">
    <property type="term" value="C:plasma membrane"/>
    <property type="evidence" value="ECO:0007669"/>
    <property type="project" value="UniProtKB-SubCell"/>
</dbReference>
<feature type="transmembrane region" description="Helical" evidence="6">
    <location>
        <begin position="244"/>
        <end position="272"/>
    </location>
</feature>
<evidence type="ECO:0000256" key="5">
    <source>
        <dbReference type="ARBA" id="ARBA00023136"/>
    </source>
</evidence>
<dbReference type="Proteomes" id="UP000199297">
    <property type="component" value="Unassembled WGS sequence"/>
</dbReference>
<feature type="transmembrane region" description="Helical" evidence="6">
    <location>
        <begin position="310"/>
        <end position="327"/>
    </location>
</feature>
<feature type="transmembrane region" description="Helical" evidence="6">
    <location>
        <begin position="6"/>
        <end position="38"/>
    </location>
</feature>
<dbReference type="InterPro" id="IPR001279">
    <property type="entry name" value="Metallo-B-lactamas"/>
</dbReference>
<gene>
    <name evidence="8" type="ORF">SAMN05216262_10149</name>
</gene>
<feature type="transmembrane region" description="Helical" evidence="6">
    <location>
        <begin position="422"/>
        <end position="441"/>
    </location>
</feature>
<feature type="transmembrane region" description="Helical" evidence="6">
    <location>
        <begin position="45"/>
        <end position="64"/>
    </location>
</feature>
<dbReference type="Pfam" id="PF00753">
    <property type="entry name" value="Lactamase_B"/>
    <property type="match status" value="1"/>
</dbReference>
<dbReference type="SMART" id="SM00849">
    <property type="entry name" value="Lactamase_B"/>
    <property type="match status" value="1"/>
</dbReference>
<dbReference type="InterPro" id="IPR052159">
    <property type="entry name" value="Competence_DNA_uptake"/>
</dbReference>
<dbReference type="Gene3D" id="3.60.15.10">
    <property type="entry name" value="Ribonuclease Z/Hydroxyacylglutathione hydrolase-like"/>
    <property type="match status" value="1"/>
</dbReference>
<dbReference type="AlphaFoldDB" id="A0A1H7G048"/>
<dbReference type="GO" id="GO:0030420">
    <property type="term" value="P:establishment of competence for transformation"/>
    <property type="evidence" value="ECO:0007669"/>
    <property type="project" value="InterPro"/>
</dbReference>
<proteinExistence type="predicted"/>
<dbReference type="PANTHER" id="PTHR30619">
    <property type="entry name" value="DNA INTERNALIZATION/COMPETENCE PROTEIN COMEC/REC2"/>
    <property type="match status" value="1"/>
</dbReference>
<keyword evidence="4 6" id="KW-1133">Transmembrane helix</keyword>
<dbReference type="EMBL" id="FOBI01000001">
    <property type="protein sequence ID" value="SEK31559.1"/>
    <property type="molecule type" value="Genomic_DNA"/>
</dbReference>
<keyword evidence="9" id="KW-1185">Reference proteome</keyword>
<dbReference type="InterPro" id="IPR004797">
    <property type="entry name" value="Competence_ComEC/Rec2"/>
</dbReference>
<feature type="transmembrane region" description="Helical" evidence="6">
    <location>
        <begin position="360"/>
        <end position="377"/>
    </location>
</feature>
<dbReference type="SUPFAM" id="SSF56281">
    <property type="entry name" value="Metallo-hydrolase/oxidoreductase"/>
    <property type="match status" value="1"/>
</dbReference>
<feature type="transmembrane region" description="Helical" evidence="6">
    <location>
        <begin position="447"/>
        <end position="473"/>
    </location>
</feature>
<keyword evidence="5 6" id="KW-0472">Membrane</keyword>
<accession>A0A1H7G048</accession>
<dbReference type="NCBIfam" id="TIGR00360">
    <property type="entry name" value="ComEC_N-term"/>
    <property type="match status" value="1"/>
</dbReference>
<evidence type="ECO:0000256" key="1">
    <source>
        <dbReference type="ARBA" id="ARBA00004651"/>
    </source>
</evidence>